<protein>
    <submittedName>
        <fullName evidence="3">Serpentine receptor class gamma</fullName>
    </submittedName>
</protein>
<feature type="transmembrane region" description="Helical" evidence="1">
    <location>
        <begin position="216"/>
        <end position="242"/>
    </location>
</feature>
<dbReference type="InterPro" id="IPR019426">
    <property type="entry name" value="7TM_GPCR_serpentine_rcpt_Srv"/>
</dbReference>
<dbReference type="Gene3D" id="1.20.1070.10">
    <property type="entry name" value="Rhodopsin 7-helix transmembrane proteins"/>
    <property type="match status" value="1"/>
</dbReference>
<reference evidence="2" key="1">
    <citation type="submission" date="2014-07" db="EMBL/GenBank/DDBJ databases">
        <authorList>
            <person name="Martin A.A"/>
            <person name="De Silva N."/>
        </authorList>
    </citation>
    <scope>NUCLEOTIDE SEQUENCE</scope>
</reference>
<keyword evidence="1" id="KW-0472">Membrane</keyword>
<sequence length="312" mass="36053">MITKLKRRFPIFKNSFFKLSASQIIAELIMFLQFTIFMRGRKFHWLSEVIKEGTIIWDLLPRLSVAFHYYMKLVLYLGHVLFAINRLSAAVRPMEYERCWNSKNIFTARLVQFLLPFVVLVYIPMNPLHVIRFQRDKDTERLRLYLGDKSNYLTSNIDLIGCLLCAIICITLYTTVIFIIQKQSKIMKESRRRTSDMKSEDGGGVSTTKISAEKRILFTAMALSISLILNAIIQILTFYGAYNDDDDFIMTVNDISYPVVDLLYSLSPWLLLFTSSAIQKALYKVLCTDKLQGVFSQLTGSQYDCVPDTTNV</sequence>
<feature type="transmembrane region" description="Helical" evidence="1">
    <location>
        <begin position="21"/>
        <end position="38"/>
    </location>
</feature>
<dbReference type="SUPFAM" id="SSF81321">
    <property type="entry name" value="Family A G protein-coupled receptor-like"/>
    <property type="match status" value="1"/>
</dbReference>
<feature type="transmembrane region" description="Helical" evidence="1">
    <location>
        <begin position="67"/>
        <end position="85"/>
    </location>
</feature>
<dbReference type="InterPro" id="IPR051119">
    <property type="entry name" value="Nematode_SR-like"/>
</dbReference>
<accession>A0A0K0FQ91</accession>
<keyword evidence="1" id="KW-0812">Transmembrane</keyword>
<proteinExistence type="predicted"/>
<name>A0A0K0FQ91_STRVS</name>
<dbReference type="WBParaSite" id="SVE_1157700.1">
    <property type="protein sequence ID" value="SVE_1157700.1"/>
    <property type="gene ID" value="SVE_1157700"/>
</dbReference>
<organism evidence="2 3">
    <name type="scientific">Strongyloides venezuelensis</name>
    <name type="common">Threadworm</name>
    <dbReference type="NCBI Taxonomy" id="75913"/>
    <lineage>
        <taxon>Eukaryota</taxon>
        <taxon>Metazoa</taxon>
        <taxon>Ecdysozoa</taxon>
        <taxon>Nematoda</taxon>
        <taxon>Chromadorea</taxon>
        <taxon>Rhabditida</taxon>
        <taxon>Tylenchina</taxon>
        <taxon>Panagrolaimomorpha</taxon>
        <taxon>Strongyloidoidea</taxon>
        <taxon>Strongyloididae</taxon>
        <taxon>Strongyloides</taxon>
    </lineage>
</organism>
<keyword evidence="1" id="KW-1133">Transmembrane helix</keyword>
<dbReference type="AlphaFoldDB" id="A0A0K0FQ91"/>
<dbReference type="Proteomes" id="UP000035680">
    <property type="component" value="Unassembled WGS sequence"/>
</dbReference>
<keyword evidence="2" id="KW-1185">Reference proteome</keyword>
<evidence type="ECO:0000256" key="1">
    <source>
        <dbReference type="SAM" id="Phobius"/>
    </source>
</evidence>
<evidence type="ECO:0000313" key="3">
    <source>
        <dbReference type="WBParaSite" id="SVE_1157700.1"/>
    </source>
</evidence>
<dbReference type="Pfam" id="PF10323">
    <property type="entry name" value="7TM_GPCR_Srv"/>
    <property type="match status" value="1"/>
</dbReference>
<evidence type="ECO:0000313" key="2">
    <source>
        <dbReference type="Proteomes" id="UP000035680"/>
    </source>
</evidence>
<dbReference type="PANTHER" id="PTHR31627">
    <property type="entry name" value="SERPENTINE RECEPTOR CLASS GAMMA-RELATED"/>
    <property type="match status" value="1"/>
</dbReference>
<feature type="transmembrane region" description="Helical" evidence="1">
    <location>
        <begin position="157"/>
        <end position="180"/>
    </location>
</feature>
<reference evidence="3" key="2">
    <citation type="submission" date="2015-08" db="UniProtKB">
        <authorList>
            <consortium name="WormBaseParasite"/>
        </authorList>
    </citation>
    <scope>IDENTIFICATION</scope>
</reference>
<feature type="transmembrane region" description="Helical" evidence="1">
    <location>
        <begin position="106"/>
        <end position="125"/>
    </location>
</feature>